<sequence length="79" mass="9305">MWNNSRLRSPRRRSAPRFDDTADEILGLESLGPRDSGCYGRDTLESDGCYDDELGYAKQYEEERLGRPRKRRRSFEELC</sequence>
<name>A0AAN7AZK1_9PEZI</name>
<organism evidence="2 3">
    <name type="scientific">Triangularia verruculosa</name>
    <dbReference type="NCBI Taxonomy" id="2587418"/>
    <lineage>
        <taxon>Eukaryota</taxon>
        <taxon>Fungi</taxon>
        <taxon>Dikarya</taxon>
        <taxon>Ascomycota</taxon>
        <taxon>Pezizomycotina</taxon>
        <taxon>Sordariomycetes</taxon>
        <taxon>Sordariomycetidae</taxon>
        <taxon>Sordariales</taxon>
        <taxon>Podosporaceae</taxon>
        <taxon>Triangularia</taxon>
    </lineage>
</organism>
<evidence type="ECO:0000313" key="3">
    <source>
        <dbReference type="Proteomes" id="UP001303160"/>
    </source>
</evidence>
<gene>
    <name evidence="2" type="ORF">QBC40DRAFT_272354</name>
</gene>
<reference evidence="2" key="2">
    <citation type="submission" date="2023-05" db="EMBL/GenBank/DDBJ databases">
        <authorList>
            <consortium name="Lawrence Berkeley National Laboratory"/>
            <person name="Steindorff A."/>
            <person name="Hensen N."/>
            <person name="Bonometti L."/>
            <person name="Westerberg I."/>
            <person name="Brannstrom I.O."/>
            <person name="Guillou S."/>
            <person name="Cros-Aarteil S."/>
            <person name="Calhoun S."/>
            <person name="Haridas S."/>
            <person name="Kuo A."/>
            <person name="Mondo S."/>
            <person name="Pangilinan J."/>
            <person name="Riley R."/>
            <person name="Labutti K."/>
            <person name="Andreopoulos B."/>
            <person name="Lipzen A."/>
            <person name="Chen C."/>
            <person name="Yanf M."/>
            <person name="Daum C."/>
            <person name="Ng V."/>
            <person name="Clum A."/>
            <person name="Ohm R."/>
            <person name="Martin F."/>
            <person name="Silar P."/>
            <person name="Natvig D."/>
            <person name="Lalanne C."/>
            <person name="Gautier V."/>
            <person name="Ament-Velasquez S.L."/>
            <person name="Kruys A."/>
            <person name="Hutchinson M.I."/>
            <person name="Powell A.J."/>
            <person name="Barry K."/>
            <person name="Miller A.N."/>
            <person name="Grigoriev I.V."/>
            <person name="Debuchy R."/>
            <person name="Gladieux P."/>
            <person name="Thoren M.H."/>
            <person name="Johannesson H."/>
        </authorList>
    </citation>
    <scope>NUCLEOTIDE SEQUENCE</scope>
    <source>
        <strain evidence="2">CBS 315.58</strain>
    </source>
</reference>
<accession>A0AAN7AZK1</accession>
<reference evidence="2" key="1">
    <citation type="journal article" date="2023" name="Mol. Phylogenet. Evol.">
        <title>Genome-scale phylogeny and comparative genomics of the fungal order Sordariales.</title>
        <authorList>
            <person name="Hensen N."/>
            <person name="Bonometti L."/>
            <person name="Westerberg I."/>
            <person name="Brannstrom I.O."/>
            <person name="Guillou S."/>
            <person name="Cros-Aarteil S."/>
            <person name="Calhoun S."/>
            <person name="Haridas S."/>
            <person name="Kuo A."/>
            <person name="Mondo S."/>
            <person name="Pangilinan J."/>
            <person name="Riley R."/>
            <person name="LaButti K."/>
            <person name="Andreopoulos B."/>
            <person name="Lipzen A."/>
            <person name="Chen C."/>
            <person name="Yan M."/>
            <person name="Daum C."/>
            <person name="Ng V."/>
            <person name="Clum A."/>
            <person name="Steindorff A."/>
            <person name="Ohm R.A."/>
            <person name="Martin F."/>
            <person name="Silar P."/>
            <person name="Natvig D.O."/>
            <person name="Lalanne C."/>
            <person name="Gautier V."/>
            <person name="Ament-Velasquez S.L."/>
            <person name="Kruys A."/>
            <person name="Hutchinson M.I."/>
            <person name="Powell A.J."/>
            <person name="Barry K."/>
            <person name="Miller A.N."/>
            <person name="Grigoriev I.V."/>
            <person name="Debuchy R."/>
            <person name="Gladieux P."/>
            <person name="Hiltunen Thoren M."/>
            <person name="Johannesson H."/>
        </authorList>
    </citation>
    <scope>NUCLEOTIDE SEQUENCE</scope>
    <source>
        <strain evidence="2">CBS 315.58</strain>
    </source>
</reference>
<evidence type="ECO:0000256" key="1">
    <source>
        <dbReference type="SAM" id="MobiDB-lite"/>
    </source>
</evidence>
<feature type="region of interest" description="Disordered" evidence="1">
    <location>
        <begin position="1"/>
        <end position="20"/>
    </location>
</feature>
<comment type="caution">
    <text evidence="2">The sequence shown here is derived from an EMBL/GenBank/DDBJ whole genome shotgun (WGS) entry which is preliminary data.</text>
</comment>
<dbReference type="EMBL" id="MU863880">
    <property type="protein sequence ID" value="KAK4204774.1"/>
    <property type="molecule type" value="Genomic_DNA"/>
</dbReference>
<proteinExistence type="predicted"/>
<evidence type="ECO:0000313" key="2">
    <source>
        <dbReference type="EMBL" id="KAK4204774.1"/>
    </source>
</evidence>
<keyword evidence="3" id="KW-1185">Reference proteome</keyword>
<protein>
    <submittedName>
        <fullName evidence="2">Uncharacterized protein</fullName>
    </submittedName>
</protein>
<dbReference type="Proteomes" id="UP001303160">
    <property type="component" value="Unassembled WGS sequence"/>
</dbReference>
<dbReference type="AlphaFoldDB" id="A0AAN7AZK1"/>